<dbReference type="AlphaFoldDB" id="A0A8J4DM54"/>
<organism evidence="2 3">
    <name type="scientific">Spirilliplanes yamanashiensis</name>
    <dbReference type="NCBI Taxonomy" id="42233"/>
    <lineage>
        <taxon>Bacteria</taxon>
        <taxon>Bacillati</taxon>
        <taxon>Actinomycetota</taxon>
        <taxon>Actinomycetes</taxon>
        <taxon>Micromonosporales</taxon>
        <taxon>Micromonosporaceae</taxon>
        <taxon>Spirilliplanes</taxon>
    </lineage>
</organism>
<proteinExistence type="predicted"/>
<evidence type="ECO:0000259" key="1">
    <source>
        <dbReference type="Pfam" id="PF03992"/>
    </source>
</evidence>
<evidence type="ECO:0000313" key="2">
    <source>
        <dbReference type="EMBL" id="GIJ06073.1"/>
    </source>
</evidence>
<keyword evidence="3" id="KW-1185">Reference proteome</keyword>
<protein>
    <recommendedName>
        <fullName evidence="1">ABM domain-containing protein</fullName>
    </recommendedName>
</protein>
<dbReference type="EMBL" id="BOOY01000038">
    <property type="protein sequence ID" value="GIJ06073.1"/>
    <property type="molecule type" value="Genomic_DNA"/>
</dbReference>
<gene>
    <name evidence="2" type="ORF">Sya03_54250</name>
</gene>
<comment type="caution">
    <text evidence="2">The sequence shown here is derived from an EMBL/GenBank/DDBJ whole genome shotgun (WGS) entry which is preliminary data.</text>
</comment>
<dbReference type="Proteomes" id="UP000652013">
    <property type="component" value="Unassembled WGS sequence"/>
</dbReference>
<dbReference type="InterPro" id="IPR007138">
    <property type="entry name" value="ABM_dom"/>
</dbReference>
<dbReference type="RefSeq" id="WP_203941263.1">
    <property type="nucleotide sequence ID" value="NZ_BAAAGJ010000014.1"/>
</dbReference>
<dbReference type="Gene3D" id="3.30.70.100">
    <property type="match status" value="1"/>
</dbReference>
<name>A0A8J4DM54_9ACTN</name>
<dbReference type="InterPro" id="IPR011008">
    <property type="entry name" value="Dimeric_a/b-barrel"/>
</dbReference>
<dbReference type="Pfam" id="PF03992">
    <property type="entry name" value="ABM"/>
    <property type="match status" value="1"/>
</dbReference>
<sequence>MLVLNRFAIQPDAADSFVERAHAALTALAARPGYRSGRLTRALDEPTAWTLVTEWESVGTYRRALGAFDVKVHATPLLAQCLDEPSAFETLAEAAPGGAVVVTASDRAPAPWEQGHIAAADPH</sequence>
<accession>A0A8J4DM54</accession>
<reference evidence="2" key="1">
    <citation type="submission" date="2021-01" db="EMBL/GenBank/DDBJ databases">
        <title>Whole genome shotgun sequence of Spirilliplanes yamanashiensis NBRC 15828.</title>
        <authorList>
            <person name="Komaki H."/>
            <person name="Tamura T."/>
        </authorList>
    </citation>
    <scope>NUCLEOTIDE SEQUENCE</scope>
    <source>
        <strain evidence="2">NBRC 15828</strain>
    </source>
</reference>
<feature type="domain" description="ABM" evidence="1">
    <location>
        <begin position="2"/>
        <end position="61"/>
    </location>
</feature>
<evidence type="ECO:0000313" key="3">
    <source>
        <dbReference type="Proteomes" id="UP000652013"/>
    </source>
</evidence>
<dbReference type="SUPFAM" id="SSF54909">
    <property type="entry name" value="Dimeric alpha+beta barrel"/>
    <property type="match status" value="1"/>
</dbReference>